<gene>
    <name evidence="3" type="ORF">T4A_6895</name>
    <name evidence="2" type="ORF">T4E_12296</name>
</gene>
<evidence type="ECO:0000313" key="5">
    <source>
        <dbReference type="Proteomes" id="UP000054815"/>
    </source>
</evidence>
<evidence type="ECO:0000313" key="2">
    <source>
        <dbReference type="EMBL" id="KRX94958.1"/>
    </source>
</evidence>
<dbReference type="EMBL" id="JYDU01000064">
    <property type="protein sequence ID" value="KRX94958.1"/>
    <property type="molecule type" value="Genomic_DNA"/>
</dbReference>
<name>A0A0V0Y3G6_TRIPS</name>
<sequence>MNADVEKTSDWKEAVLKNASPIKRVQIFRIHLPAQQDVRYELQEDGAEDEAAQAAQCGPLVRSLEAFQAGVHFQISRANERHVRKQGEQSAEEPETDTQNCQRQKTSRCDDFHEKALGSNFVVPLLLKRANQIDDQLHAGQEYHHCSGIDAEGLRDEVEIQHDALPSFCQRKSSIGIIEIATHDSSSVTLINKVKHQCAQEYRNCAVDNGKN</sequence>
<dbReference type="Proteomes" id="UP000054815">
    <property type="component" value="Unassembled WGS sequence"/>
</dbReference>
<dbReference type="Proteomes" id="UP000054632">
    <property type="component" value="Unassembled WGS sequence"/>
</dbReference>
<proteinExistence type="predicted"/>
<dbReference type="AlphaFoldDB" id="A0A0V0Y3G6"/>
<reference evidence="4 5" key="1">
    <citation type="submission" date="2015-01" db="EMBL/GenBank/DDBJ databases">
        <title>Evolution of Trichinella species and genotypes.</title>
        <authorList>
            <person name="Korhonen P.K."/>
            <person name="Edoardo P."/>
            <person name="Giuseppe L.R."/>
            <person name="Gasser R.B."/>
        </authorList>
    </citation>
    <scope>NUCLEOTIDE SEQUENCE [LARGE SCALE GENOMIC DNA]</scope>
    <source>
        <strain evidence="3">ISS13</strain>
        <strain evidence="2">ISS141</strain>
    </source>
</reference>
<organism evidence="2 5">
    <name type="scientific">Trichinella pseudospiralis</name>
    <name type="common">Parasitic roundworm</name>
    <dbReference type="NCBI Taxonomy" id="6337"/>
    <lineage>
        <taxon>Eukaryota</taxon>
        <taxon>Metazoa</taxon>
        <taxon>Ecdysozoa</taxon>
        <taxon>Nematoda</taxon>
        <taxon>Enoplea</taxon>
        <taxon>Dorylaimia</taxon>
        <taxon>Trichinellida</taxon>
        <taxon>Trichinellidae</taxon>
        <taxon>Trichinella</taxon>
    </lineage>
</organism>
<accession>A0A0V0Y3G6</accession>
<comment type="caution">
    <text evidence="2">The sequence shown here is derived from an EMBL/GenBank/DDBJ whole genome shotgun (WGS) entry which is preliminary data.</text>
</comment>
<feature type="region of interest" description="Disordered" evidence="1">
    <location>
        <begin position="80"/>
        <end position="104"/>
    </location>
</feature>
<evidence type="ECO:0000313" key="3">
    <source>
        <dbReference type="EMBL" id="KRY72858.1"/>
    </source>
</evidence>
<protein>
    <submittedName>
        <fullName evidence="2">Uncharacterized protein</fullName>
    </submittedName>
</protein>
<dbReference type="EMBL" id="JYDR01000040">
    <property type="protein sequence ID" value="KRY72858.1"/>
    <property type="molecule type" value="Genomic_DNA"/>
</dbReference>
<evidence type="ECO:0000313" key="4">
    <source>
        <dbReference type="Proteomes" id="UP000054632"/>
    </source>
</evidence>
<evidence type="ECO:0000256" key="1">
    <source>
        <dbReference type="SAM" id="MobiDB-lite"/>
    </source>
</evidence>